<feature type="transmembrane region" description="Helical" evidence="8">
    <location>
        <begin position="335"/>
        <end position="357"/>
    </location>
</feature>
<evidence type="ECO:0000256" key="2">
    <source>
        <dbReference type="ARBA" id="ARBA00007998"/>
    </source>
</evidence>
<feature type="transmembrane region" description="Helical" evidence="8">
    <location>
        <begin position="216"/>
        <end position="239"/>
    </location>
</feature>
<dbReference type="GO" id="GO:0009847">
    <property type="term" value="P:spore germination"/>
    <property type="evidence" value="ECO:0007669"/>
    <property type="project" value="InterPro"/>
</dbReference>
<gene>
    <name evidence="9" type="primary">yndE_3</name>
    <name evidence="9" type="ORF">Psch_00947</name>
</gene>
<evidence type="ECO:0000256" key="8">
    <source>
        <dbReference type="SAM" id="Phobius"/>
    </source>
</evidence>
<organism evidence="9 10">
    <name type="scientific">Pelotomaculum schinkii</name>
    <dbReference type="NCBI Taxonomy" id="78350"/>
    <lineage>
        <taxon>Bacteria</taxon>
        <taxon>Bacillati</taxon>
        <taxon>Bacillota</taxon>
        <taxon>Clostridia</taxon>
        <taxon>Eubacteriales</taxon>
        <taxon>Desulfotomaculaceae</taxon>
        <taxon>Pelotomaculum</taxon>
    </lineage>
</organism>
<keyword evidence="3" id="KW-0813">Transport</keyword>
<feature type="transmembrane region" description="Helical" evidence="8">
    <location>
        <begin position="40"/>
        <end position="63"/>
    </location>
</feature>
<dbReference type="GO" id="GO:0016020">
    <property type="term" value="C:membrane"/>
    <property type="evidence" value="ECO:0007669"/>
    <property type="project" value="UniProtKB-SubCell"/>
</dbReference>
<keyword evidence="7 8" id="KW-0472">Membrane</keyword>
<comment type="similarity">
    <text evidence="2">Belongs to the amino acid-polyamine-organocation (APC) superfamily. Spore germination protein (SGP) (TC 2.A.3.9) family.</text>
</comment>
<dbReference type="EMBL" id="QFGA01000001">
    <property type="protein sequence ID" value="TEB07396.1"/>
    <property type="molecule type" value="Genomic_DNA"/>
</dbReference>
<dbReference type="Proteomes" id="UP000298324">
    <property type="component" value="Unassembled WGS sequence"/>
</dbReference>
<dbReference type="AlphaFoldDB" id="A0A4Y7RF20"/>
<feature type="transmembrane region" description="Helical" evidence="8">
    <location>
        <begin position="84"/>
        <end position="102"/>
    </location>
</feature>
<reference evidence="9 10" key="1">
    <citation type="journal article" date="2018" name="Environ. Microbiol.">
        <title>Novel energy conservation strategies and behaviour of Pelotomaculum schinkii driving syntrophic propionate catabolism.</title>
        <authorList>
            <person name="Hidalgo-Ahumada C.A.P."/>
            <person name="Nobu M.K."/>
            <person name="Narihiro T."/>
            <person name="Tamaki H."/>
            <person name="Liu W.T."/>
            <person name="Kamagata Y."/>
            <person name="Stams A.J.M."/>
            <person name="Imachi H."/>
            <person name="Sousa D.Z."/>
        </authorList>
    </citation>
    <scope>NUCLEOTIDE SEQUENCE [LARGE SCALE GENOMIC DNA]</scope>
    <source>
        <strain evidence="9 10">HH</strain>
    </source>
</reference>
<dbReference type="InterPro" id="IPR004761">
    <property type="entry name" value="Spore_GerAB"/>
</dbReference>
<comment type="subcellular location">
    <subcellularLocation>
        <location evidence="1">Membrane</location>
        <topology evidence="1">Multi-pass membrane protein</topology>
    </subcellularLocation>
</comment>
<feature type="transmembrane region" description="Helical" evidence="8">
    <location>
        <begin position="184"/>
        <end position="204"/>
    </location>
</feature>
<accession>A0A4Y7RF20</accession>
<evidence type="ECO:0000256" key="3">
    <source>
        <dbReference type="ARBA" id="ARBA00022448"/>
    </source>
</evidence>
<feature type="transmembrane region" description="Helical" evidence="8">
    <location>
        <begin position="144"/>
        <end position="164"/>
    </location>
</feature>
<protein>
    <submittedName>
        <fullName evidence="9">Spore germination protein YndE</fullName>
    </submittedName>
</protein>
<evidence type="ECO:0000256" key="5">
    <source>
        <dbReference type="ARBA" id="ARBA00022692"/>
    </source>
</evidence>
<dbReference type="PANTHER" id="PTHR34975">
    <property type="entry name" value="SPORE GERMINATION PROTEIN A2"/>
    <property type="match status" value="1"/>
</dbReference>
<feature type="transmembrane region" description="Helical" evidence="8">
    <location>
        <begin position="12"/>
        <end position="34"/>
    </location>
</feature>
<evidence type="ECO:0000313" key="10">
    <source>
        <dbReference type="Proteomes" id="UP000298324"/>
    </source>
</evidence>
<sequence>MLESGKINSRQAIWLMITLVVATAGVYAPVVAVNAARQDAWLSVIFATLAALLIAWMIVRLILRFPGKTIFEIPELVLGKVPGKIIAFLFVLWLIHIEILVFSEFGNFMLSSVLPGTPMVVNDVVAAVMIAYITRNGLEVISRFNGLFLPFFLFSMTFLALLAFKDMESTRLLPVFDDGVATIMKGSAAQIAWLGEVIVLAVIIPYLNKPGRALRVAFLATLVSGFIMTLNVVYPLAIFGPDLTASFFYPIYSAVRLISIANFLERLEAIPVVIWIAGGIIKVCILRYAAVLGAAQCLGLEDYRPLVLPVGAVVVAGSLHMYQDVTVTAAFVSDVWPFYALTFEAGIPLLLLVLAMARGLGSKNKGTDL</sequence>
<keyword evidence="5 8" id="KW-0812">Transmembrane</keyword>
<keyword evidence="4" id="KW-0309">Germination</keyword>
<dbReference type="Pfam" id="PF03845">
    <property type="entry name" value="Spore_permease"/>
    <property type="match status" value="1"/>
</dbReference>
<dbReference type="NCBIfam" id="TIGR00912">
    <property type="entry name" value="2A0309"/>
    <property type="match status" value="1"/>
</dbReference>
<evidence type="ECO:0000256" key="1">
    <source>
        <dbReference type="ARBA" id="ARBA00004141"/>
    </source>
</evidence>
<feature type="transmembrane region" description="Helical" evidence="8">
    <location>
        <begin position="306"/>
        <end position="323"/>
    </location>
</feature>
<keyword evidence="10" id="KW-1185">Reference proteome</keyword>
<proteinExistence type="inferred from homology"/>
<comment type="caution">
    <text evidence="9">The sequence shown here is derived from an EMBL/GenBank/DDBJ whole genome shotgun (WGS) entry which is preliminary data.</text>
</comment>
<name>A0A4Y7RF20_9FIRM</name>
<feature type="transmembrane region" description="Helical" evidence="8">
    <location>
        <begin position="108"/>
        <end position="132"/>
    </location>
</feature>
<evidence type="ECO:0000256" key="6">
    <source>
        <dbReference type="ARBA" id="ARBA00022989"/>
    </source>
</evidence>
<evidence type="ECO:0000313" key="9">
    <source>
        <dbReference type="EMBL" id="TEB07396.1"/>
    </source>
</evidence>
<evidence type="ECO:0000256" key="7">
    <source>
        <dbReference type="ARBA" id="ARBA00023136"/>
    </source>
</evidence>
<keyword evidence="6 8" id="KW-1133">Transmembrane helix</keyword>
<dbReference type="RefSeq" id="WP_190239295.1">
    <property type="nucleotide sequence ID" value="NZ_QFGA01000001.1"/>
</dbReference>
<feature type="transmembrane region" description="Helical" evidence="8">
    <location>
        <begin position="272"/>
        <end position="294"/>
    </location>
</feature>
<dbReference type="PANTHER" id="PTHR34975:SF2">
    <property type="entry name" value="SPORE GERMINATION PROTEIN A2"/>
    <property type="match status" value="1"/>
</dbReference>
<evidence type="ECO:0000256" key="4">
    <source>
        <dbReference type="ARBA" id="ARBA00022544"/>
    </source>
</evidence>